<dbReference type="AlphaFoldDB" id="A0A520MXB3"/>
<sequence length="127" mass="14407">MKIPRIVKYGGTNLAAFVFDFTLLIILDYLLNIDRAIIAFFCYISGTMVSYVLAKNFVFPKGWLGDKPTVEFSAYFLGGVMGAIITAVIFAVLESFNISNILIQKIITTPFAFIIVFLYRNYFVFKK</sequence>
<comment type="caution">
    <text evidence="7">The sequence shown here is derived from an EMBL/GenBank/DDBJ whole genome shotgun (WGS) entry which is preliminary data.</text>
</comment>
<keyword evidence="2 5" id="KW-0812">Transmembrane</keyword>
<organism evidence="7 8">
    <name type="scientific">SAR86 cluster bacterium</name>
    <dbReference type="NCBI Taxonomy" id="2030880"/>
    <lineage>
        <taxon>Bacteria</taxon>
        <taxon>Pseudomonadati</taxon>
        <taxon>Pseudomonadota</taxon>
        <taxon>Gammaproteobacteria</taxon>
        <taxon>SAR86 cluster</taxon>
    </lineage>
</organism>
<name>A0A520MXB3_9GAMM</name>
<reference evidence="7 8" key="1">
    <citation type="submission" date="2019-02" db="EMBL/GenBank/DDBJ databases">
        <title>Prokaryotic population dynamics and viral predation in marine succession experiment using metagenomics: the confinement effect.</title>
        <authorList>
            <person name="Haro-Moreno J.M."/>
            <person name="Rodriguez-Valera F."/>
            <person name="Lopez-Perez M."/>
        </authorList>
    </citation>
    <scope>NUCLEOTIDE SEQUENCE [LARGE SCALE GENOMIC DNA]</scope>
    <source>
        <strain evidence="7">MED-G159</strain>
    </source>
</reference>
<dbReference type="InterPro" id="IPR007267">
    <property type="entry name" value="GtrA_DPMS_TM"/>
</dbReference>
<dbReference type="EMBL" id="SHBE01000009">
    <property type="protein sequence ID" value="RZO25841.1"/>
    <property type="molecule type" value="Genomic_DNA"/>
</dbReference>
<evidence type="ECO:0000256" key="5">
    <source>
        <dbReference type="SAM" id="Phobius"/>
    </source>
</evidence>
<evidence type="ECO:0000313" key="7">
    <source>
        <dbReference type="EMBL" id="RZO25841.1"/>
    </source>
</evidence>
<dbReference type="GO" id="GO:0000271">
    <property type="term" value="P:polysaccharide biosynthetic process"/>
    <property type="evidence" value="ECO:0007669"/>
    <property type="project" value="InterPro"/>
</dbReference>
<dbReference type="Pfam" id="PF04138">
    <property type="entry name" value="GtrA_DPMS_TM"/>
    <property type="match status" value="1"/>
</dbReference>
<comment type="subcellular location">
    <subcellularLocation>
        <location evidence="1">Membrane</location>
        <topology evidence="1">Multi-pass membrane protein</topology>
    </subcellularLocation>
</comment>
<proteinExistence type="predicted"/>
<dbReference type="Proteomes" id="UP000315825">
    <property type="component" value="Unassembled WGS sequence"/>
</dbReference>
<feature type="transmembrane region" description="Helical" evidence="5">
    <location>
        <begin position="74"/>
        <end position="93"/>
    </location>
</feature>
<evidence type="ECO:0000313" key="8">
    <source>
        <dbReference type="Proteomes" id="UP000315825"/>
    </source>
</evidence>
<evidence type="ECO:0000256" key="4">
    <source>
        <dbReference type="ARBA" id="ARBA00023136"/>
    </source>
</evidence>
<dbReference type="GO" id="GO:0016020">
    <property type="term" value="C:membrane"/>
    <property type="evidence" value="ECO:0007669"/>
    <property type="project" value="UniProtKB-SubCell"/>
</dbReference>
<keyword evidence="4 5" id="KW-0472">Membrane</keyword>
<accession>A0A520MXB3</accession>
<evidence type="ECO:0000256" key="2">
    <source>
        <dbReference type="ARBA" id="ARBA00022692"/>
    </source>
</evidence>
<protein>
    <recommendedName>
        <fullName evidence="6">GtrA/DPMS transmembrane domain-containing protein</fullName>
    </recommendedName>
</protein>
<feature type="transmembrane region" description="Helical" evidence="5">
    <location>
        <begin position="99"/>
        <end position="119"/>
    </location>
</feature>
<keyword evidence="3 5" id="KW-1133">Transmembrane helix</keyword>
<feature type="transmembrane region" description="Helical" evidence="5">
    <location>
        <begin position="12"/>
        <end position="31"/>
    </location>
</feature>
<evidence type="ECO:0000256" key="1">
    <source>
        <dbReference type="ARBA" id="ARBA00004141"/>
    </source>
</evidence>
<feature type="domain" description="GtrA/DPMS transmembrane" evidence="6">
    <location>
        <begin position="13"/>
        <end position="125"/>
    </location>
</feature>
<gene>
    <name evidence="7" type="ORF">EVA92_04400</name>
</gene>
<evidence type="ECO:0000259" key="6">
    <source>
        <dbReference type="Pfam" id="PF04138"/>
    </source>
</evidence>
<feature type="transmembrane region" description="Helical" evidence="5">
    <location>
        <begin position="37"/>
        <end position="54"/>
    </location>
</feature>
<evidence type="ECO:0000256" key="3">
    <source>
        <dbReference type="ARBA" id="ARBA00022989"/>
    </source>
</evidence>